<evidence type="ECO:0000313" key="8">
    <source>
        <dbReference type="EMBL" id="KRO00689.1"/>
    </source>
</evidence>
<dbReference type="EMBL" id="JQCF01000001">
    <property type="protein sequence ID" value="KRO00689.1"/>
    <property type="molecule type" value="Genomic_DNA"/>
</dbReference>
<keyword evidence="9" id="KW-1185">Reference proteome</keyword>
<feature type="transmembrane region" description="Helical" evidence="6">
    <location>
        <begin position="296"/>
        <end position="315"/>
    </location>
</feature>
<feature type="transmembrane region" description="Helical" evidence="6">
    <location>
        <begin position="134"/>
        <end position="156"/>
    </location>
</feature>
<organism evidence="8 9">
    <name type="scientific">Companilactobacillus kimchiensis</name>
    <dbReference type="NCBI Taxonomy" id="993692"/>
    <lineage>
        <taxon>Bacteria</taxon>
        <taxon>Bacillati</taxon>
        <taxon>Bacillota</taxon>
        <taxon>Bacilli</taxon>
        <taxon>Lactobacillales</taxon>
        <taxon>Lactobacillaceae</taxon>
        <taxon>Companilactobacillus</taxon>
    </lineage>
</organism>
<feature type="transmembrane region" description="Helical" evidence="6">
    <location>
        <begin position="393"/>
        <end position="413"/>
    </location>
</feature>
<dbReference type="RefSeq" id="WP_057879437.1">
    <property type="nucleotide sequence ID" value="NZ_JQCF01000001.1"/>
</dbReference>
<evidence type="ECO:0000256" key="4">
    <source>
        <dbReference type="ARBA" id="ARBA00022989"/>
    </source>
</evidence>
<feature type="transmembrane region" description="Helical" evidence="6">
    <location>
        <begin position="74"/>
        <end position="94"/>
    </location>
</feature>
<sequence length="485" mass="52902">MMTKRRMAIATVALLVANFMGGLDATIVNTALPAITSDLNGIRLIGWISSVFLLGTAVTTVLWGRIGEIIGKKLTFQISVLLFVISSVVGGMSTDMIMLIVARAFMGIGAGGMVSIPFIIYADLYPNPSERARALGWVTASYTLSTVIGPLIGGWLVDALSWHWVFFINLPIGIISLLMLQFTYQEKKEMIADKSFDYLGSGMLILTLVVLLFASDSIASSITRAVILFVIGLILIVIFYRIEASKKNPLVPTELLKNWRIQSQNIIMFLINGFFIGYSVYAPMWSQGLIGTNATYGGLTQIGGSILLLLGTRLTARLMPKIAYKKIVTVGIVSVFISSLAMVMATKNAPYWWLLVSGAFEGFGMGLSFTPMQVSLQDGVRKELISVSTTFGLLFRTLGQTFMSAIFGAVLSISTASQDGGKVTSRMINKLTDASSAKNLPQDLLPQLRTILFNGMHMIMIIGFILIIIAIVINFTRKEPVKQVR</sequence>
<dbReference type="Gene3D" id="1.20.1250.20">
    <property type="entry name" value="MFS general substrate transporter like domains"/>
    <property type="match status" value="1"/>
</dbReference>
<feature type="transmembrane region" description="Helical" evidence="6">
    <location>
        <begin position="221"/>
        <end position="240"/>
    </location>
</feature>
<evidence type="ECO:0000256" key="3">
    <source>
        <dbReference type="ARBA" id="ARBA00022692"/>
    </source>
</evidence>
<name>A0A0R2LGN9_9LACO</name>
<feature type="domain" description="Major facilitator superfamily (MFS) profile" evidence="7">
    <location>
        <begin position="10"/>
        <end position="481"/>
    </location>
</feature>
<dbReference type="GO" id="GO:0022857">
    <property type="term" value="F:transmembrane transporter activity"/>
    <property type="evidence" value="ECO:0007669"/>
    <property type="project" value="InterPro"/>
</dbReference>
<dbReference type="PANTHER" id="PTHR23501">
    <property type="entry name" value="MAJOR FACILITATOR SUPERFAMILY"/>
    <property type="match status" value="1"/>
</dbReference>
<dbReference type="InterPro" id="IPR020846">
    <property type="entry name" value="MFS_dom"/>
</dbReference>
<gene>
    <name evidence="8" type="ORF">IV57_GL000005</name>
</gene>
<proteinExistence type="predicted"/>
<keyword evidence="5 6" id="KW-0472">Membrane</keyword>
<dbReference type="Gene3D" id="1.20.1720.10">
    <property type="entry name" value="Multidrug resistance protein D"/>
    <property type="match status" value="1"/>
</dbReference>
<evidence type="ECO:0000256" key="5">
    <source>
        <dbReference type="ARBA" id="ARBA00023136"/>
    </source>
</evidence>
<dbReference type="GO" id="GO:0005886">
    <property type="term" value="C:plasma membrane"/>
    <property type="evidence" value="ECO:0007669"/>
    <property type="project" value="UniProtKB-SubCell"/>
</dbReference>
<dbReference type="InterPro" id="IPR036259">
    <property type="entry name" value="MFS_trans_sf"/>
</dbReference>
<keyword evidence="3 6" id="KW-0812">Transmembrane</keyword>
<dbReference type="STRING" id="993692.IV57_GL000005"/>
<evidence type="ECO:0000259" key="7">
    <source>
        <dbReference type="PROSITE" id="PS50850"/>
    </source>
</evidence>
<protein>
    <submittedName>
        <fullName evidence="8">Transport protein</fullName>
    </submittedName>
</protein>
<dbReference type="SUPFAM" id="SSF103473">
    <property type="entry name" value="MFS general substrate transporter"/>
    <property type="match status" value="1"/>
</dbReference>
<feature type="transmembrane region" description="Helical" evidence="6">
    <location>
        <begin position="100"/>
        <end position="122"/>
    </location>
</feature>
<keyword evidence="4 6" id="KW-1133">Transmembrane helix</keyword>
<accession>A0A0R2LGN9</accession>
<feature type="transmembrane region" description="Helical" evidence="6">
    <location>
        <begin position="266"/>
        <end position="284"/>
    </location>
</feature>
<feature type="transmembrane region" description="Helical" evidence="6">
    <location>
        <begin position="327"/>
        <end position="345"/>
    </location>
</feature>
<reference evidence="8 9" key="1">
    <citation type="journal article" date="2015" name="Genome Announc.">
        <title>Expanding the biotechnology potential of lactobacilli through comparative genomics of 213 strains and associated genera.</title>
        <authorList>
            <person name="Sun Z."/>
            <person name="Harris H.M."/>
            <person name="McCann A."/>
            <person name="Guo C."/>
            <person name="Argimon S."/>
            <person name="Zhang W."/>
            <person name="Yang X."/>
            <person name="Jeffery I.B."/>
            <person name="Cooney J.C."/>
            <person name="Kagawa T.F."/>
            <person name="Liu W."/>
            <person name="Song Y."/>
            <person name="Salvetti E."/>
            <person name="Wrobel A."/>
            <person name="Rasinkangas P."/>
            <person name="Parkhill J."/>
            <person name="Rea M.C."/>
            <person name="O'Sullivan O."/>
            <person name="Ritari J."/>
            <person name="Douillard F.P."/>
            <person name="Paul Ross R."/>
            <person name="Yang R."/>
            <person name="Briner A.E."/>
            <person name="Felis G.E."/>
            <person name="de Vos W.M."/>
            <person name="Barrangou R."/>
            <person name="Klaenhammer T.R."/>
            <person name="Caufield P.W."/>
            <person name="Cui Y."/>
            <person name="Zhang H."/>
            <person name="O'Toole P.W."/>
        </authorList>
    </citation>
    <scope>NUCLEOTIDE SEQUENCE [LARGE SCALE GENOMIC DNA]</scope>
    <source>
        <strain evidence="8 9">DSM 24716</strain>
    </source>
</reference>
<feature type="transmembrane region" description="Helical" evidence="6">
    <location>
        <begin position="196"/>
        <end position="215"/>
    </location>
</feature>
<dbReference type="PATRIC" id="fig|993692.3.peg.5"/>
<dbReference type="AlphaFoldDB" id="A0A0R2LGN9"/>
<evidence type="ECO:0000313" key="9">
    <source>
        <dbReference type="Proteomes" id="UP000051006"/>
    </source>
</evidence>
<dbReference type="PROSITE" id="PS50850">
    <property type="entry name" value="MFS"/>
    <property type="match status" value="1"/>
</dbReference>
<keyword evidence="2" id="KW-0813">Transport</keyword>
<comment type="caution">
    <text evidence="8">The sequence shown here is derived from an EMBL/GenBank/DDBJ whole genome shotgun (WGS) entry which is preliminary data.</text>
</comment>
<dbReference type="Pfam" id="PF07690">
    <property type="entry name" value="MFS_1"/>
    <property type="match status" value="1"/>
</dbReference>
<dbReference type="Proteomes" id="UP000051006">
    <property type="component" value="Unassembled WGS sequence"/>
</dbReference>
<dbReference type="PANTHER" id="PTHR23501:SF191">
    <property type="entry name" value="VACUOLAR BASIC AMINO ACID TRANSPORTER 4"/>
    <property type="match status" value="1"/>
</dbReference>
<feature type="transmembrane region" description="Helical" evidence="6">
    <location>
        <begin position="351"/>
        <end position="372"/>
    </location>
</feature>
<comment type="subcellular location">
    <subcellularLocation>
        <location evidence="1">Cell membrane</location>
        <topology evidence="1">Multi-pass membrane protein</topology>
    </subcellularLocation>
</comment>
<evidence type="ECO:0000256" key="2">
    <source>
        <dbReference type="ARBA" id="ARBA00022448"/>
    </source>
</evidence>
<feature type="transmembrane region" description="Helical" evidence="6">
    <location>
        <begin position="41"/>
        <end position="62"/>
    </location>
</feature>
<dbReference type="InterPro" id="IPR011701">
    <property type="entry name" value="MFS"/>
</dbReference>
<feature type="transmembrane region" description="Helical" evidence="6">
    <location>
        <begin position="451"/>
        <end position="475"/>
    </location>
</feature>
<evidence type="ECO:0000256" key="6">
    <source>
        <dbReference type="SAM" id="Phobius"/>
    </source>
</evidence>
<evidence type="ECO:0000256" key="1">
    <source>
        <dbReference type="ARBA" id="ARBA00004651"/>
    </source>
</evidence>
<feature type="transmembrane region" description="Helical" evidence="6">
    <location>
        <begin position="162"/>
        <end position="184"/>
    </location>
</feature>